<dbReference type="InterPro" id="IPR032284">
    <property type="entry name" value="RecQ_Zn-bd"/>
</dbReference>
<comment type="caution">
    <text evidence="18">The sequence shown here is derived from an EMBL/GenBank/DDBJ whole genome shotgun (WGS) entry which is preliminary data.</text>
</comment>
<comment type="similarity">
    <text evidence="3">Belongs to the helicase family. RecQ subfamily.</text>
</comment>
<feature type="domain" description="HRDC" evidence="15">
    <location>
        <begin position="558"/>
        <end position="631"/>
    </location>
</feature>
<dbReference type="AlphaFoldDB" id="A0AAV5B1F1"/>
<keyword evidence="4" id="KW-0479">Metal-binding</keyword>
<dbReference type="SUPFAM" id="SSF47819">
    <property type="entry name" value="HRDC-like"/>
    <property type="match status" value="1"/>
</dbReference>
<dbReference type="GO" id="GO:0005737">
    <property type="term" value="C:cytoplasm"/>
    <property type="evidence" value="ECO:0007669"/>
    <property type="project" value="TreeGrafter"/>
</dbReference>
<dbReference type="Pfam" id="PF00570">
    <property type="entry name" value="HRDC"/>
    <property type="match status" value="1"/>
</dbReference>
<name>A0AAV5B1F1_9ACTN</name>
<evidence type="ECO:0000256" key="3">
    <source>
        <dbReference type="ARBA" id="ARBA00005446"/>
    </source>
</evidence>
<dbReference type="InterPro" id="IPR044876">
    <property type="entry name" value="HRDC_dom_sf"/>
</dbReference>
<dbReference type="Pfam" id="PF09382">
    <property type="entry name" value="RQC"/>
    <property type="match status" value="1"/>
</dbReference>
<comment type="cofactor">
    <cofactor evidence="1">
        <name>Mg(2+)</name>
        <dbReference type="ChEBI" id="CHEBI:18420"/>
    </cofactor>
</comment>
<evidence type="ECO:0000256" key="2">
    <source>
        <dbReference type="ARBA" id="ARBA00001947"/>
    </source>
</evidence>
<keyword evidence="19" id="KW-1185">Reference proteome</keyword>
<dbReference type="Pfam" id="PF00270">
    <property type="entry name" value="DEAD"/>
    <property type="match status" value="1"/>
</dbReference>
<dbReference type="SMART" id="SM00956">
    <property type="entry name" value="RQC"/>
    <property type="match status" value="1"/>
</dbReference>
<evidence type="ECO:0000256" key="4">
    <source>
        <dbReference type="ARBA" id="ARBA00022723"/>
    </source>
</evidence>
<evidence type="ECO:0000256" key="11">
    <source>
        <dbReference type="ARBA" id="ARBA00034617"/>
    </source>
</evidence>
<evidence type="ECO:0000256" key="7">
    <source>
        <dbReference type="ARBA" id="ARBA00022806"/>
    </source>
</evidence>
<dbReference type="GO" id="GO:0046872">
    <property type="term" value="F:metal ion binding"/>
    <property type="evidence" value="ECO:0007669"/>
    <property type="project" value="UniProtKB-KW"/>
</dbReference>
<dbReference type="SMART" id="SM00487">
    <property type="entry name" value="DEXDc"/>
    <property type="match status" value="1"/>
</dbReference>
<organism evidence="18 19">
    <name type="scientific">Granulimonas faecalis</name>
    <dbReference type="NCBI Taxonomy" id="2894155"/>
    <lineage>
        <taxon>Bacteria</taxon>
        <taxon>Bacillati</taxon>
        <taxon>Actinomycetota</taxon>
        <taxon>Coriobacteriia</taxon>
        <taxon>Coriobacteriales</taxon>
        <taxon>Kribbibacteriaceae</taxon>
        <taxon>Granulimonas</taxon>
    </lineage>
</organism>
<dbReference type="InterPro" id="IPR004589">
    <property type="entry name" value="DNA_helicase_ATP-dep_RecQ"/>
</dbReference>
<dbReference type="SMART" id="SM00490">
    <property type="entry name" value="HELICc"/>
    <property type="match status" value="1"/>
</dbReference>
<dbReference type="Pfam" id="PF00271">
    <property type="entry name" value="Helicase_C"/>
    <property type="match status" value="1"/>
</dbReference>
<dbReference type="CDD" id="cd17920">
    <property type="entry name" value="DEXHc_RecQ"/>
    <property type="match status" value="1"/>
</dbReference>
<dbReference type="GO" id="GO:0005524">
    <property type="term" value="F:ATP binding"/>
    <property type="evidence" value="ECO:0007669"/>
    <property type="project" value="UniProtKB-KW"/>
</dbReference>
<reference evidence="18" key="1">
    <citation type="journal article" date="2022" name="Int. J. Syst. Evol. Microbiol.">
        <title>Granulimonas faecalis gen. nov., sp. nov., and Leptogranulimonas caecicola gen. nov., sp. nov., novel lactate-producing Atopobiaceae bacteria isolated from mouse intestines, and an emended description of the family Atopobiaceae.</title>
        <authorList>
            <person name="Morinaga K."/>
            <person name="Kusada H."/>
            <person name="Sakamoto S."/>
            <person name="Murakami T."/>
            <person name="Toyoda A."/>
            <person name="Mori H."/>
            <person name="Meng X.Y."/>
            <person name="Takashino M."/>
            <person name="Murotomi K."/>
            <person name="Tamaki H."/>
        </authorList>
    </citation>
    <scope>NUCLEOTIDE SEQUENCE</scope>
    <source>
        <strain evidence="18">OPF53</strain>
    </source>
</reference>
<evidence type="ECO:0000256" key="6">
    <source>
        <dbReference type="ARBA" id="ARBA00022801"/>
    </source>
</evidence>
<dbReference type="SUPFAM" id="SSF46785">
    <property type="entry name" value="Winged helix' DNA-binding domain"/>
    <property type="match status" value="1"/>
</dbReference>
<dbReference type="PANTHER" id="PTHR13710">
    <property type="entry name" value="DNA HELICASE RECQ FAMILY MEMBER"/>
    <property type="match status" value="1"/>
</dbReference>
<evidence type="ECO:0000256" key="1">
    <source>
        <dbReference type="ARBA" id="ARBA00001946"/>
    </source>
</evidence>
<dbReference type="InterPro" id="IPR027417">
    <property type="entry name" value="P-loop_NTPase"/>
</dbReference>
<dbReference type="GO" id="GO:0016787">
    <property type="term" value="F:hydrolase activity"/>
    <property type="evidence" value="ECO:0007669"/>
    <property type="project" value="UniProtKB-KW"/>
</dbReference>
<dbReference type="RefSeq" id="WP_265590611.1">
    <property type="nucleotide sequence ID" value="NZ_BQKC01000001.1"/>
</dbReference>
<keyword evidence="6" id="KW-0378">Hydrolase</keyword>
<dbReference type="PROSITE" id="PS51194">
    <property type="entry name" value="HELICASE_CTER"/>
    <property type="match status" value="1"/>
</dbReference>
<dbReference type="InterPro" id="IPR011545">
    <property type="entry name" value="DEAD/DEAH_box_helicase_dom"/>
</dbReference>
<dbReference type="NCBIfam" id="TIGR00614">
    <property type="entry name" value="recQ_fam"/>
    <property type="match status" value="1"/>
</dbReference>
<evidence type="ECO:0000259" key="16">
    <source>
        <dbReference type="PROSITE" id="PS51192"/>
    </source>
</evidence>
<dbReference type="InterPro" id="IPR018982">
    <property type="entry name" value="RQC_domain"/>
</dbReference>
<dbReference type="GO" id="GO:0006281">
    <property type="term" value="P:DNA repair"/>
    <property type="evidence" value="ECO:0007669"/>
    <property type="project" value="InterPro"/>
</dbReference>
<protein>
    <recommendedName>
        <fullName evidence="13">ATP-dependent DNA helicase RecQ</fullName>
        <ecNumber evidence="12">5.6.2.4</ecNumber>
    </recommendedName>
    <alternativeName>
        <fullName evidence="14">DNA 3'-5' helicase RecQ</fullName>
    </alternativeName>
</protein>
<evidence type="ECO:0000313" key="18">
    <source>
        <dbReference type="EMBL" id="GJM54893.1"/>
    </source>
</evidence>
<evidence type="ECO:0000256" key="12">
    <source>
        <dbReference type="ARBA" id="ARBA00034808"/>
    </source>
</evidence>
<evidence type="ECO:0000256" key="13">
    <source>
        <dbReference type="ARBA" id="ARBA00044535"/>
    </source>
</evidence>
<dbReference type="GO" id="GO:0030894">
    <property type="term" value="C:replisome"/>
    <property type="evidence" value="ECO:0007669"/>
    <property type="project" value="TreeGrafter"/>
</dbReference>
<evidence type="ECO:0000313" key="19">
    <source>
        <dbReference type="Proteomes" id="UP001055025"/>
    </source>
</evidence>
<keyword evidence="7 18" id="KW-0347">Helicase</keyword>
<evidence type="ECO:0000259" key="15">
    <source>
        <dbReference type="PROSITE" id="PS50967"/>
    </source>
</evidence>
<feature type="domain" description="Helicase C-terminal" evidence="17">
    <location>
        <begin position="224"/>
        <end position="371"/>
    </location>
</feature>
<comment type="catalytic activity">
    <reaction evidence="11">
        <text>Couples ATP hydrolysis with the unwinding of duplex DNA by translocating in the 3'-5' direction.</text>
        <dbReference type="EC" id="5.6.2.4"/>
    </reaction>
</comment>
<dbReference type="GO" id="GO:0003677">
    <property type="term" value="F:DNA binding"/>
    <property type="evidence" value="ECO:0007669"/>
    <property type="project" value="UniProtKB-KW"/>
</dbReference>
<evidence type="ECO:0000256" key="10">
    <source>
        <dbReference type="ARBA" id="ARBA00023235"/>
    </source>
</evidence>
<keyword evidence="8" id="KW-0067">ATP-binding</keyword>
<keyword evidence="5" id="KW-0547">Nucleotide-binding</keyword>
<dbReference type="InterPro" id="IPR010997">
    <property type="entry name" value="HRDC-like_sf"/>
</dbReference>
<dbReference type="GO" id="GO:0043590">
    <property type="term" value="C:bacterial nucleoid"/>
    <property type="evidence" value="ECO:0007669"/>
    <property type="project" value="TreeGrafter"/>
</dbReference>
<dbReference type="FunFam" id="3.40.50.300:FF:001389">
    <property type="entry name" value="ATP-dependent DNA helicase RecQ"/>
    <property type="match status" value="1"/>
</dbReference>
<dbReference type="InterPro" id="IPR036388">
    <property type="entry name" value="WH-like_DNA-bd_sf"/>
</dbReference>
<feature type="domain" description="Helicase ATP-binding" evidence="16">
    <location>
        <begin position="28"/>
        <end position="200"/>
    </location>
</feature>
<evidence type="ECO:0000256" key="5">
    <source>
        <dbReference type="ARBA" id="ARBA00022741"/>
    </source>
</evidence>
<evidence type="ECO:0000256" key="14">
    <source>
        <dbReference type="ARBA" id="ARBA00044550"/>
    </source>
</evidence>
<dbReference type="InterPro" id="IPR014001">
    <property type="entry name" value="Helicase_ATP-bd"/>
</dbReference>
<gene>
    <name evidence="18" type="primary">recQ</name>
    <name evidence="18" type="ORF">ATOP_05480</name>
</gene>
<comment type="cofactor">
    <cofactor evidence="2">
        <name>Zn(2+)</name>
        <dbReference type="ChEBI" id="CHEBI:29105"/>
    </cofactor>
</comment>
<dbReference type="Gene3D" id="1.10.150.80">
    <property type="entry name" value="HRDC domain"/>
    <property type="match status" value="1"/>
</dbReference>
<keyword evidence="10" id="KW-0413">Isomerase</keyword>
<dbReference type="InterPro" id="IPR001650">
    <property type="entry name" value="Helicase_C-like"/>
</dbReference>
<evidence type="ECO:0000259" key="17">
    <source>
        <dbReference type="PROSITE" id="PS51194"/>
    </source>
</evidence>
<evidence type="ECO:0000256" key="9">
    <source>
        <dbReference type="ARBA" id="ARBA00023125"/>
    </source>
</evidence>
<dbReference type="GO" id="GO:0006260">
    <property type="term" value="P:DNA replication"/>
    <property type="evidence" value="ECO:0007669"/>
    <property type="project" value="InterPro"/>
</dbReference>
<dbReference type="EC" id="5.6.2.4" evidence="12"/>
<dbReference type="PANTHER" id="PTHR13710:SF105">
    <property type="entry name" value="ATP-DEPENDENT DNA HELICASE Q1"/>
    <property type="match status" value="1"/>
</dbReference>
<dbReference type="PROSITE" id="PS51192">
    <property type="entry name" value="HELICASE_ATP_BIND_1"/>
    <property type="match status" value="1"/>
</dbReference>
<dbReference type="Gene3D" id="1.10.10.10">
    <property type="entry name" value="Winged helix-like DNA-binding domain superfamily/Winged helix DNA-binding domain"/>
    <property type="match status" value="1"/>
</dbReference>
<dbReference type="InterPro" id="IPR002121">
    <property type="entry name" value="HRDC_dom"/>
</dbReference>
<dbReference type="Pfam" id="PF16124">
    <property type="entry name" value="RecQ_Zn_bind"/>
    <property type="match status" value="1"/>
</dbReference>
<sequence length="631" mass="67635">MTHASTPEDVLKDVFGYDSFRPHQREVVGAALDGRDALAVMPTSAGKSICYQVPAILLPGVAVVVSPLISLMADQVAALEACGVEAAYLNSTLSAAEQADVLARVARDLDLLYVAPERLGDPRLAAAVARRGCPIVAVDEAHCISQWGADFRPDYLRIRDAVDAVAAAQGSRPAILALTATATDAVRADIAASLGLVDPLRVVASFDRPNLAFSCERFPNERRRTDWVVSYVRAHADTSGIVYCATRKQVDALHEALRAAGVRAARYHAGMAESERAQAQDDFTHDRCCCVVATNAFGMGIDKSDVSYVLHRSLPLTLEAYYQEAGRAGRDGSPAECVLLYREADLQTARFLISHGSEASDGDPGAEARLQAAYARLEAMRRYAVSERCLRQRILAYFGEEAPDRCGPGVEACGVCRDAEARAAAGTADEDRTTDALKVLSCVARLQCQGRLQGRARVSAVLTGSRSVDILDRGLDRLSTYGLLASVGTAGVDRLVDVLVDRGLLAFTAEERPVLYLTEEGSAYLQSREPLMLAPGARGASAAPGAPGRGRAFGSGGGPVDEALFQRLRDVRRELAGDSPAYVVATNACLEEICRRRPTTREELLEVPGMGRRKVERYGDELLEAVRQAAG</sequence>
<dbReference type="SMART" id="SM00341">
    <property type="entry name" value="HRDC"/>
    <property type="match status" value="1"/>
</dbReference>
<evidence type="ECO:0000256" key="8">
    <source>
        <dbReference type="ARBA" id="ARBA00022840"/>
    </source>
</evidence>
<dbReference type="InterPro" id="IPR036390">
    <property type="entry name" value="WH_DNA-bd_sf"/>
</dbReference>
<dbReference type="GO" id="GO:0043138">
    <property type="term" value="F:3'-5' DNA helicase activity"/>
    <property type="evidence" value="ECO:0007669"/>
    <property type="project" value="UniProtKB-EC"/>
</dbReference>
<proteinExistence type="inferred from homology"/>
<keyword evidence="9" id="KW-0238">DNA-binding</keyword>
<dbReference type="Proteomes" id="UP001055025">
    <property type="component" value="Unassembled WGS sequence"/>
</dbReference>
<dbReference type="PROSITE" id="PS50967">
    <property type="entry name" value="HRDC"/>
    <property type="match status" value="1"/>
</dbReference>
<dbReference type="EMBL" id="BQKC01000001">
    <property type="protein sequence ID" value="GJM54893.1"/>
    <property type="molecule type" value="Genomic_DNA"/>
</dbReference>
<dbReference type="GO" id="GO:0009378">
    <property type="term" value="F:four-way junction helicase activity"/>
    <property type="evidence" value="ECO:0007669"/>
    <property type="project" value="TreeGrafter"/>
</dbReference>
<dbReference type="SUPFAM" id="SSF52540">
    <property type="entry name" value="P-loop containing nucleoside triphosphate hydrolases"/>
    <property type="match status" value="1"/>
</dbReference>
<dbReference type="GO" id="GO:0006310">
    <property type="term" value="P:DNA recombination"/>
    <property type="evidence" value="ECO:0007669"/>
    <property type="project" value="InterPro"/>
</dbReference>
<accession>A0AAV5B1F1</accession>
<dbReference type="Gene3D" id="3.40.50.300">
    <property type="entry name" value="P-loop containing nucleotide triphosphate hydrolases"/>
    <property type="match status" value="2"/>
</dbReference>